<proteinExistence type="predicted"/>
<sequence length="868" mass="96770">MPLPNGEEAILFLIPIHLISPLPRELDLSSNSDEDFKENVIMDYSYLPDIADDASITSSAIGPTHKKAKLPTLPVNDVALSSKGLTQEIELALKALAVNLFALFTKGSLGHFKKLFAVFVELDNLRTGFENQLLTNYEVQLANRECAYLLTKISKIAAAANLTIYENSSVKKSKDISGSECILARDENSGELFTNNTEESTASPINPAKLALSQVFCALAPNYPVINSNTPLIPPKNDMLDQKPPAHILVDFQAVEGSSNLVPTGYAGMTAYLYLRNSKKRLTESFALSITPDEQFSLESISAALFKNIPANEIDNGRIYLVALLTETIKLQQTATSQSAKMPGLKTVKKGICAGAVDISRIFSRNKGHLQSGEAHQFTIKMFSSYMNKETQDLQLFAGMNTSLAISMTMPNNGWGELVDRVISGSSKGVAVNPRAEKLILMVKEIRSESFSSADDAVLNDFKAVDFVKTMSFNPLDESYDRVYLRVIKTNNIPITQAKPFISVELSSSSQSLLFSKGTNEKPTKKWQFTSTSPDEYISEVIQITGLPKSPNGTGDHLFFDVYVNGKYVASAKYPMRQHNQIFDTSGLFNRRFKSLDLYSPQSAIPIGTIDFDLEYVGKHYNVDSYVEMVLNWKKLFRSSIVENQSSFIATLQKLRKVGFPITVKYFPELVQQLLEIYSMAIDDLETPISPSHDDSNKFDEGPKETLASVTFEAIVQVLDVTIARQDEYVFLFDELLKLKLPLVGEFLVEDMNRYFENFETTWNSTGRALCRVAALVLNIANHCVSDQIYFQSTSLKFSKHLTSFLASEKENVVADQITLIDNLELVLDASSNNFDVLQLIKCVSLWSDAIALWNFCLVLQLLERLRF</sequence>
<organism evidence="1 2">
    <name type="scientific">Ambrosiozyma monospora</name>
    <name type="common">Yeast</name>
    <name type="synonym">Endomycopsis monosporus</name>
    <dbReference type="NCBI Taxonomy" id="43982"/>
    <lineage>
        <taxon>Eukaryota</taxon>
        <taxon>Fungi</taxon>
        <taxon>Dikarya</taxon>
        <taxon>Ascomycota</taxon>
        <taxon>Saccharomycotina</taxon>
        <taxon>Pichiomycetes</taxon>
        <taxon>Pichiales</taxon>
        <taxon>Pichiaceae</taxon>
        <taxon>Ambrosiozyma</taxon>
    </lineage>
</organism>
<reference evidence="1" key="1">
    <citation type="submission" date="2023-04" db="EMBL/GenBank/DDBJ databases">
        <title>Ambrosiozyma monospora NBRC 10751.</title>
        <authorList>
            <person name="Ichikawa N."/>
            <person name="Sato H."/>
            <person name="Tonouchi N."/>
        </authorList>
    </citation>
    <scope>NUCLEOTIDE SEQUENCE</scope>
    <source>
        <strain evidence="1">NBRC 10751</strain>
    </source>
</reference>
<evidence type="ECO:0000313" key="1">
    <source>
        <dbReference type="EMBL" id="GME77361.1"/>
    </source>
</evidence>
<protein>
    <submittedName>
        <fullName evidence="1">Unnamed protein product</fullName>
    </submittedName>
</protein>
<keyword evidence="2" id="KW-1185">Reference proteome</keyword>
<name>A0ACB5SZ45_AMBMO</name>
<dbReference type="EMBL" id="BSXS01001824">
    <property type="protein sequence ID" value="GME77361.1"/>
    <property type="molecule type" value="Genomic_DNA"/>
</dbReference>
<evidence type="ECO:0000313" key="2">
    <source>
        <dbReference type="Proteomes" id="UP001165064"/>
    </source>
</evidence>
<dbReference type="Proteomes" id="UP001165064">
    <property type="component" value="Unassembled WGS sequence"/>
</dbReference>
<gene>
    <name evidence="1" type="ORF">Amon02_000300300</name>
</gene>
<accession>A0ACB5SZ45</accession>
<comment type="caution">
    <text evidence="1">The sequence shown here is derived from an EMBL/GenBank/DDBJ whole genome shotgun (WGS) entry which is preliminary data.</text>
</comment>